<protein>
    <submittedName>
        <fullName evidence="1">5781_t:CDS:1</fullName>
    </submittedName>
</protein>
<organism evidence="1 2">
    <name type="scientific">Dentiscutata heterogama</name>
    <dbReference type="NCBI Taxonomy" id="1316150"/>
    <lineage>
        <taxon>Eukaryota</taxon>
        <taxon>Fungi</taxon>
        <taxon>Fungi incertae sedis</taxon>
        <taxon>Mucoromycota</taxon>
        <taxon>Glomeromycotina</taxon>
        <taxon>Glomeromycetes</taxon>
        <taxon>Diversisporales</taxon>
        <taxon>Gigasporaceae</taxon>
        <taxon>Dentiscutata</taxon>
    </lineage>
</organism>
<evidence type="ECO:0000313" key="2">
    <source>
        <dbReference type="Proteomes" id="UP000789702"/>
    </source>
</evidence>
<dbReference type="EMBL" id="CAJVPU010032092">
    <property type="protein sequence ID" value="CAG8718721.1"/>
    <property type="molecule type" value="Genomic_DNA"/>
</dbReference>
<dbReference type="Proteomes" id="UP000789702">
    <property type="component" value="Unassembled WGS sequence"/>
</dbReference>
<reference evidence="1" key="1">
    <citation type="submission" date="2021-06" db="EMBL/GenBank/DDBJ databases">
        <authorList>
            <person name="Kallberg Y."/>
            <person name="Tangrot J."/>
            <person name="Rosling A."/>
        </authorList>
    </citation>
    <scope>NUCLEOTIDE SEQUENCE</scope>
    <source>
        <strain evidence="1">IL203A</strain>
    </source>
</reference>
<keyword evidence="2" id="KW-1185">Reference proteome</keyword>
<sequence>AYTELMIRCWDSDPKMRPTGLEIANSIIHLWGMALDYTGKLLKDGEGTTKIPSIEKISEYFADAKNEEIENFFLDDLFRLLNTPSENNEKSARFPK</sequence>
<name>A0ACA9PPV2_9GLOM</name>
<proteinExistence type="predicted"/>
<comment type="caution">
    <text evidence="1">The sequence shown here is derived from an EMBL/GenBank/DDBJ whole genome shotgun (WGS) entry which is preliminary data.</text>
</comment>
<evidence type="ECO:0000313" key="1">
    <source>
        <dbReference type="EMBL" id="CAG8718721.1"/>
    </source>
</evidence>
<feature type="non-terminal residue" evidence="1">
    <location>
        <position position="1"/>
    </location>
</feature>
<feature type="non-terminal residue" evidence="1">
    <location>
        <position position="96"/>
    </location>
</feature>
<accession>A0ACA9PPV2</accession>
<gene>
    <name evidence="1" type="ORF">DHETER_LOCUS12703</name>
</gene>